<dbReference type="InterPro" id="IPR017871">
    <property type="entry name" value="ABC_transporter-like_CS"/>
</dbReference>
<dbReference type="GO" id="GO:0005524">
    <property type="term" value="F:ATP binding"/>
    <property type="evidence" value="ECO:0007669"/>
    <property type="project" value="UniProtKB-KW"/>
</dbReference>
<dbReference type="Pfam" id="PF00005">
    <property type="entry name" value="ABC_tran"/>
    <property type="match status" value="1"/>
</dbReference>
<keyword evidence="4" id="KW-1003">Cell membrane</keyword>
<dbReference type="PROSITE" id="PS50893">
    <property type="entry name" value="ABC_TRANSPORTER_2"/>
    <property type="match status" value="1"/>
</dbReference>
<dbReference type="GO" id="GO:0016887">
    <property type="term" value="F:ATP hydrolysis activity"/>
    <property type="evidence" value="ECO:0007669"/>
    <property type="project" value="InterPro"/>
</dbReference>
<comment type="caution">
    <text evidence="9">The sequence shown here is derived from an EMBL/GenBank/DDBJ whole genome shotgun (WGS) entry which is preliminary data.</text>
</comment>
<comment type="subcellular location">
    <subcellularLocation>
        <location evidence="1">Cell inner membrane</location>
        <topology evidence="1">Peripheral membrane protein</topology>
    </subcellularLocation>
</comment>
<evidence type="ECO:0000256" key="6">
    <source>
        <dbReference type="ARBA" id="ARBA00022840"/>
    </source>
</evidence>
<dbReference type="EMBL" id="BMJQ01000018">
    <property type="protein sequence ID" value="GGF42347.1"/>
    <property type="molecule type" value="Genomic_DNA"/>
</dbReference>
<keyword evidence="3" id="KW-0813">Transport</keyword>
<dbReference type="RefSeq" id="WP_189051467.1">
    <property type="nucleotide sequence ID" value="NZ_BMJQ01000018.1"/>
</dbReference>
<evidence type="ECO:0000313" key="9">
    <source>
        <dbReference type="EMBL" id="GGF42347.1"/>
    </source>
</evidence>
<dbReference type="InterPro" id="IPR050388">
    <property type="entry name" value="ABC_Ni/Peptide_Import"/>
</dbReference>
<keyword evidence="6 9" id="KW-0067">ATP-binding</keyword>
<proteinExistence type="inferred from homology"/>
<dbReference type="InterPro" id="IPR027417">
    <property type="entry name" value="P-loop_NTPase"/>
</dbReference>
<reference evidence="9" key="1">
    <citation type="journal article" date="2014" name="Int. J. Syst. Evol. Microbiol.">
        <title>Complete genome sequence of Corynebacterium casei LMG S-19264T (=DSM 44701T), isolated from a smear-ripened cheese.</title>
        <authorList>
            <consortium name="US DOE Joint Genome Institute (JGI-PGF)"/>
            <person name="Walter F."/>
            <person name="Albersmeier A."/>
            <person name="Kalinowski J."/>
            <person name="Ruckert C."/>
        </authorList>
    </citation>
    <scope>NUCLEOTIDE SEQUENCE</scope>
    <source>
        <strain evidence="9">CGMCC 1.15725</strain>
    </source>
</reference>
<keyword evidence="7" id="KW-0472">Membrane</keyword>
<dbReference type="PROSITE" id="PS00211">
    <property type="entry name" value="ABC_TRANSPORTER_1"/>
    <property type="match status" value="1"/>
</dbReference>
<dbReference type="SUPFAM" id="SSF52540">
    <property type="entry name" value="P-loop containing nucleoside triphosphate hydrolases"/>
    <property type="match status" value="1"/>
</dbReference>
<evidence type="ECO:0000256" key="5">
    <source>
        <dbReference type="ARBA" id="ARBA00022741"/>
    </source>
</evidence>
<evidence type="ECO:0000313" key="10">
    <source>
        <dbReference type="Proteomes" id="UP000646365"/>
    </source>
</evidence>
<dbReference type="Pfam" id="PF08352">
    <property type="entry name" value="oligo_HPY"/>
    <property type="match status" value="1"/>
</dbReference>
<dbReference type="Gene3D" id="3.40.50.300">
    <property type="entry name" value="P-loop containing nucleotide triphosphate hydrolases"/>
    <property type="match status" value="1"/>
</dbReference>
<organism evidence="9 10">
    <name type="scientific">Aliidongia dinghuensis</name>
    <dbReference type="NCBI Taxonomy" id="1867774"/>
    <lineage>
        <taxon>Bacteria</taxon>
        <taxon>Pseudomonadati</taxon>
        <taxon>Pseudomonadota</taxon>
        <taxon>Alphaproteobacteria</taxon>
        <taxon>Rhodospirillales</taxon>
        <taxon>Dongiaceae</taxon>
        <taxon>Aliidongia</taxon>
    </lineage>
</organism>
<dbReference type="PANTHER" id="PTHR43297:SF7">
    <property type="entry name" value="D,D-DIPEPTIDE TRANSPORT ATP-BINDING PROTEIN DDPD-RELATED"/>
    <property type="match status" value="1"/>
</dbReference>
<reference evidence="9" key="2">
    <citation type="submission" date="2020-09" db="EMBL/GenBank/DDBJ databases">
        <authorList>
            <person name="Sun Q."/>
            <person name="Zhou Y."/>
        </authorList>
    </citation>
    <scope>NUCLEOTIDE SEQUENCE</scope>
    <source>
        <strain evidence="9">CGMCC 1.15725</strain>
    </source>
</reference>
<name>A0A8J2YZC8_9PROT</name>
<keyword evidence="5" id="KW-0547">Nucleotide-binding</keyword>
<comment type="similarity">
    <text evidence="2">Belongs to the ABC transporter superfamily.</text>
</comment>
<dbReference type="GO" id="GO:0005886">
    <property type="term" value="C:plasma membrane"/>
    <property type="evidence" value="ECO:0007669"/>
    <property type="project" value="UniProtKB-SubCell"/>
</dbReference>
<evidence type="ECO:0000256" key="4">
    <source>
        <dbReference type="ARBA" id="ARBA00022475"/>
    </source>
</evidence>
<sequence>MTAARKVLDIRDLTIEFPVYGGAVRALDGITLSVGAGEIVGIVGESGCGKSVTAMLSLRLLPDGRYRVLNGDISLLGHDVLAAPEADLARLRGGQAAMVFQEPLTALNPTRRIGRQMIEVIRRHRPIDQAGARALAIRLLGDMRIADPAEVLERYPFELSGGMRQRVLIALAFSSDPAIVIADEPTTALDVTVQRQVMSLLRRRARQSNAAILFITHDMGLVSQYTDRVYVMYAGRVVETGATGSVLAAPAHPYTRALLQGLPDHAVAKAMLPAIPGNVPDLRHPPAGCGFAGRCAHAVARCSERPPLAPLDGEEGREAACWFASIQDHAP</sequence>
<gene>
    <name evidence="9" type="ORF">GCM10011611_55980</name>
</gene>
<evidence type="ECO:0000259" key="8">
    <source>
        <dbReference type="PROSITE" id="PS50893"/>
    </source>
</evidence>
<dbReference type="Proteomes" id="UP000646365">
    <property type="component" value="Unassembled WGS sequence"/>
</dbReference>
<dbReference type="PANTHER" id="PTHR43297">
    <property type="entry name" value="OLIGOPEPTIDE TRANSPORT ATP-BINDING PROTEIN APPD"/>
    <property type="match status" value="1"/>
</dbReference>
<feature type="domain" description="ABC transporter" evidence="8">
    <location>
        <begin position="8"/>
        <end position="259"/>
    </location>
</feature>
<dbReference type="FunFam" id="3.40.50.300:FF:000016">
    <property type="entry name" value="Oligopeptide ABC transporter ATP-binding component"/>
    <property type="match status" value="1"/>
</dbReference>
<keyword evidence="10" id="KW-1185">Reference proteome</keyword>
<dbReference type="GO" id="GO:0055085">
    <property type="term" value="P:transmembrane transport"/>
    <property type="evidence" value="ECO:0007669"/>
    <property type="project" value="UniProtKB-ARBA"/>
</dbReference>
<evidence type="ECO:0000256" key="7">
    <source>
        <dbReference type="ARBA" id="ARBA00023136"/>
    </source>
</evidence>
<dbReference type="InterPro" id="IPR003439">
    <property type="entry name" value="ABC_transporter-like_ATP-bd"/>
</dbReference>
<dbReference type="InterPro" id="IPR003593">
    <property type="entry name" value="AAA+_ATPase"/>
</dbReference>
<evidence type="ECO:0000256" key="1">
    <source>
        <dbReference type="ARBA" id="ARBA00004417"/>
    </source>
</evidence>
<evidence type="ECO:0000256" key="3">
    <source>
        <dbReference type="ARBA" id="ARBA00022448"/>
    </source>
</evidence>
<dbReference type="SMART" id="SM00382">
    <property type="entry name" value="AAA"/>
    <property type="match status" value="1"/>
</dbReference>
<dbReference type="GO" id="GO:0015833">
    <property type="term" value="P:peptide transport"/>
    <property type="evidence" value="ECO:0007669"/>
    <property type="project" value="InterPro"/>
</dbReference>
<dbReference type="NCBIfam" id="TIGR01727">
    <property type="entry name" value="oligo_HPY"/>
    <property type="match status" value="1"/>
</dbReference>
<dbReference type="CDD" id="cd03257">
    <property type="entry name" value="ABC_NikE_OppD_transporters"/>
    <property type="match status" value="1"/>
</dbReference>
<evidence type="ECO:0000256" key="2">
    <source>
        <dbReference type="ARBA" id="ARBA00005417"/>
    </source>
</evidence>
<dbReference type="AlphaFoldDB" id="A0A8J2YZC8"/>
<dbReference type="InterPro" id="IPR013563">
    <property type="entry name" value="Oligopep_ABC_C"/>
</dbReference>
<accession>A0A8J2YZC8</accession>
<protein>
    <submittedName>
        <fullName evidence="9">ABC transporter ATP-binding protein</fullName>
    </submittedName>
</protein>